<organism evidence="8 9">
    <name type="scientific">Vicingus serpentipes</name>
    <dbReference type="NCBI Taxonomy" id="1926625"/>
    <lineage>
        <taxon>Bacteria</taxon>
        <taxon>Pseudomonadati</taxon>
        <taxon>Bacteroidota</taxon>
        <taxon>Flavobacteriia</taxon>
        <taxon>Flavobacteriales</taxon>
        <taxon>Vicingaceae</taxon>
        <taxon>Vicingus</taxon>
    </lineage>
</organism>
<reference evidence="8 9" key="1">
    <citation type="submission" date="2019-08" db="EMBL/GenBank/DDBJ databases">
        <title>Genome of Vicingus serpentipes NCIMB 15042.</title>
        <authorList>
            <person name="Bowman J.P."/>
        </authorList>
    </citation>
    <scope>NUCLEOTIDE SEQUENCE [LARGE SCALE GENOMIC DNA]</scope>
    <source>
        <strain evidence="8 9">NCIMB 15042</strain>
    </source>
</reference>
<dbReference type="AlphaFoldDB" id="A0A5C6RS95"/>
<comment type="cofactor">
    <cofactor evidence="1">
        <name>[4Fe-4S] cluster</name>
        <dbReference type="ChEBI" id="CHEBI:49883"/>
    </cofactor>
</comment>
<dbReference type="SUPFAM" id="SSF102114">
    <property type="entry name" value="Radical SAM enzymes"/>
    <property type="match status" value="1"/>
</dbReference>
<gene>
    <name evidence="8" type="ORF">FRY74_10260</name>
</gene>
<keyword evidence="9" id="KW-1185">Reference proteome</keyword>
<dbReference type="GO" id="GO:0003824">
    <property type="term" value="F:catalytic activity"/>
    <property type="evidence" value="ECO:0007669"/>
    <property type="project" value="InterPro"/>
</dbReference>
<dbReference type="GO" id="GO:0051536">
    <property type="term" value="F:iron-sulfur cluster binding"/>
    <property type="evidence" value="ECO:0007669"/>
    <property type="project" value="UniProtKB-KW"/>
</dbReference>
<evidence type="ECO:0000256" key="4">
    <source>
        <dbReference type="ARBA" id="ARBA00022723"/>
    </source>
</evidence>
<evidence type="ECO:0000256" key="1">
    <source>
        <dbReference type="ARBA" id="ARBA00001966"/>
    </source>
</evidence>
<keyword evidence="3" id="KW-0949">S-adenosyl-L-methionine</keyword>
<dbReference type="Pfam" id="PF13186">
    <property type="entry name" value="SPASM"/>
    <property type="match status" value="1"/>
</dbReference>
<feature type="domain" description="Radical SAM core" evidence="7">
    <location>
        <begin position="42"/>
        <end position="262"/>
    </location>
</feature>
<evidence type="ECO:0000313" key="9">
    <source>
        <dbReference type="Proteomes" id="UP000321721"/>
    </source>
</evidence>
<keyword evidence="4" id="KW-0479">Metal-binding</keyword>
<accession>A0A5C6RS95</accession>
<comment type="caution">
    <text evidence="8">The sequence shown here is derived from an EMBL/GenBank/DDBJ whole genome shotgun (WGS) entry which is preliminary data.</text>
</comment>
<dbReference type="EMBL" id="VOOS01000004">
    <property type="protein sequence ID" value="TXB64825.1"/>
    <property type="molecule type" value="Genomic_DNA"/>
</dbReference>
<evidence type="ECO:0000256" key="3">
    <source>
        <dbReference type="ARBA" id="ARBA00022691"/>
    </source>
</evidence>
<proteinExistence type="predicted"/>
<dbReference type="OrthoDB" id="9763993at2"/>
<dbReference type="Gene3D" id="3.20.20.70">
    <property type="entry name" value="Aldolase class I"/>
    <property type="match status" value="1"/>
</dbReference>
<dbReference type="PROSITE" id="PS51918">
    <property type="entry name" value="RADICAL_SAM"/>
    <property type="match status" value="1"/>
</dbReference>
<dbReference type="CDD" id="cd01335">
    <property type="entry name" value="Radical_SAM"/>
    <property type="match status" value="1"/>
</dbReference>
<evidence type="ECO:0000259" key="7">
    <source>
        <dbReference type="PROSITE" id="PS51918"/>
    </source>
</evidence>
<sequence length="340" mass="39338">MTTGFNDTFNLIRKLNFSRIVNALKVYISFYLAKHFNTQKAKGLPLSITIEPTTACNLGCPECPSGLKQFTRPEGNLKTDFYRKVIDEAKQHAFYLNFYFQGEPFINPNFLDMVGYANQQNIYTATSTNAHFLSDKKAKETVESGLSRLTISIDGTTQETYESYRKQGELAKVLEGTRNILKWKKELNSKTPYVIFQFLVVKPNEHQIEDAKQLATEMGVDEIRFKTAQLYDYKNGNELMPTIEKYSRYKKQKDGTFRLKNKMLNECWRMWSSCVVTWDGKIVPCCFDKDAKHQLGDLAQNSLKNIWQNDKYVGFRKALLTNRQAIDICQNCTEGTKVWE</sequence>
<evidence type="ECO:0000256" key="2">
    <source>
        <dbReference type="ARBA" id="ARBA00022485"/>
    </source>
</evidence>
<dbReference type="PANTHER" id="PTHR11228:SF7">
    <property type="entry name" value="PQQA PEPTIDE CYCLASE"/>
    <property type="match status" value="1"/>
</dbReference>
<dbReference type="InterPro" id="IPR058240">
    <property type="entry name" value="rSAM_sf"/>
</dbReference>
<dbReference type="Proteomes" id="UP000321721">
    <property type="component" value="Unassembled WGS sequence"/>
</dbReference>
<dbReference type="InterPro" id="IPR013785">
    <property type="entry name" value="Aldolase_TIM"/>
</dbReference>
<name>A0A5C6RS95_9FLAO</name>
<dbReference type="GO" id="GO:0046872">
    <property type="term" value="F:metal ion binding"/>
    <property type="evidence" value="ECO:0007669"/>
    <property type="project" value="UniProtKB-KW"/>
</dbReference>
<evidence type="ECO:0000256" key="5">
    <source>
        <dbReference type="ARBA" id="ARBA00023004"/>
    </source>
</evidence>
<dbReference type="RefSeq" id="WP_147101152.1">
    <property type="nucleotide sequence ID" value="NZ_VOOS01000004.1"/>
</dbReference>
<dbReference type="Pfam" id="PF04055">
    <property type="entry name" value="Radical_SAM"/>
    <property type="match status" value="1"/>
</dbReference>
<dbReference type="InterPro" id="IPR023885">
    <property type="entry name" value="4Fe4S-binding_SPASM_dom"/>
</dbReference>
<keyword evidence="6" id="KW-0411">Iron-sulfur</keyword>
<dbReference type="InterPro" id="IPR034391">
    <property type="entry name" value="AdoMet-like_SPASM_containing"/>
</dbReference>
<keyword evidence="5" id="KW-0408">Iron</keyword>
<keyword evidence="2" id="KW-0004">4Fe-4S</keyword>
<protein>
    <submittedName>
        <fullName evidence="8">Radical SAM protein</fullName>
    </submittedName>
</protein>
<dbReference type="SFLD" id="SFLDG01067">
    <property type="entry name" value="SPASM/twitch_domain_containing"/>
    <property type="match status" value="1"/>
</dbReference>
<dbReference type="SFLD" id="SFLDG01387">
    <property type="entry name" value="BtrN-like_SPASM_domain_contain"/>
    <property type="match status" value="1"/>
</dbReference>
<dbReference type="InterPro" id="IPR050377">
    <property type="entry name" value="Radical_SAM_PqqE_MftC-like"/>
</dbReference>
<dbReference type="SFLD" id="SFLDS00029">
    <property type="entry name" value="Radical_SAM"/>
    <property type="match status" value="1"/>
</dbReference>
<dbReference type="PANTHER" id="PTHR11228">
    <property type="entry name" value="RADICAL SAM DOMAIN PROTEIN"/>
    <property type="match status" value="1"/>
</dbReference>
<dbReference type="InterPro" id="IPR007197">
    <property type="entry name" value="rSAM"/>
</dbReference>
<evidence type="ECO:0000313" key="8">
    <source>
        <dbReference type="EMBL" id="TXB64825.1"/>
    </source>
</evidence>
<evidence type="ECO:0000256" key="6">
    <source>
        <dbReference type="ARBA" id="ARBA00023014"/>
    </source>
</evidence>